<evidence type="ECO:0000256" key="6">
    <source>
        <dbReference type="ARBA" id="ARBA00022692"/>
    </source>
</evidence>
<proteinExistence type="inferred from homology"/>
<evidence type="ECO:0000256" key="4">
    <source>
        <dbReference type="ARBA" id="ARBA00022448"/>
    </source>
</evidence>
<reference evidence="15" key="2">
    <citation type="submission" date="2025-09" db="UniProtKB">
        <authorList>
            <consortium name="Ensembl"/>
        </authorList>
    </citation>
    <scope>IDENTIFICATION</scope>
</reference>
<comment type="function">
    <text evidence="12">Accessory subunit of the mitochondrial membrane respiratory chain NADH dehydrogenase (Complex I), that is believed not to be involved in catalysis. Complex I functions in the transfer of electrons from NADH to the respiratory chain. The immediate electron acceptor for the enzyme is believed to be ubiquinone. Involved in the interferon/all-trans-retinoic acid (IFN/RA) induced cell death. This apoptotic activity is inhibited by interaction with viral IRF1. Prevents the transactivation of STAT3 target genes. May play a role in CARD15-mediated innate mucosal responses and serve to regulate intestinal epithelial cell responses to microbes.</text>
</comment>
<evidence type="ECO:0000256" key="11">
    <source>
        <dbReference type="ARBA" id="ARBA00023136"/>
    </source>
</evidence>
<comment type="subunit">
    <text evidence="13">Complex I is composed of 45 different subunits. Interacts with CARD15, but not with CARD4. Interacts with STAT3, but not with STAT1, STAT2 and STAT5A. Interacts with OLFM4.</text>
</comment>
<keyword evidence="8 14" id="KW-0249">Electron transport</keyword>
<keyword evidence="6 14" id="KW-0812">Transmembrane</keyword>
<dbReference type="GeneTree" id="ENSGT00390000000719"/>
<protein>
    <recommendedName>
        <fullName evidence="3 14">NADH dehydrogenase [ubiquinone] 1 alpha subcomplex subunit 13</fullName>
    </recommendedName>
</protein>
<keyword evidence="5 14" id="KW-0679">Respiratory chain</keyword>
<dbReference type="PANTHER" id="PTHR12966:SF0">
    <property type="entry name" value="NADH DEHYDROGENASE [UBIQUINONE] 1 ALPHA SUBCOMPLEX SUBUNIT 13"/>
    <property type="match status" value="1"/>
</dbReference>
<keyword evidence="9 14" id="KW-1133">Transmembrane helix</keyword>
<comment type="subcellular location">
    <subcellularLocation>
        <location evidence="1 14">Mitochondrion inner membrane</location>
        <topology evidence="1 14">Single-pass membrane protein</topology>
        <orientation evidence="1 14">Matrix side</orientation>
    </subcellularLocation>
</comment>
<keyword evidence="11 14" id="KW-0472">Membrane</keyword>
<comment type="similarity">
    <text evidence="2 14">Belongs to the complex I NDUFA13 subunit family.</text>
</comment>
<feature type="transmembrane region" description="Helical" evidence="14">
    <location>
        <begin position="147"/>
        <end position="167"/>
    </location>
</feature>
<keyword evidence="10 14" id="KW-0496">Mitochondrion</keyword>
<evidence type="ECO:0000256" key="12">
    <source>
        <dbReference type="ARBA" id="ARBA00045908"/>
    </source>
</evidence>
<dbReference type="AlphaFoldDB" id="A0A8C1EVL9"/>
<evidence type="ECO:0000256" key="1">
    <source>
        <dbReference type="ARBA" id="ARBA00004298"/>
    </source>
</evidence>
<sequence>MKKKTSSVFKTVHVSNSRGHRCVCFVMMMMMSQRCVSMVTDRCSIMLPATCLNVNSSLLLMIPKRSVEVFAVLSFFPRLHFENKGADLATAGGAGEQCRSALSAAEEDTSGAALDGAMAASKVKQDMPPTGGYGPVDYRRNLPRRGLSGYSMFGVGVGLLVFGYWRLFRWNRERRRLHIEELEARVALLPLLQAEHDRRTLRMLRENLEEEAVIMRDVPDWKVGESVFHTDRWVSPLTEELFNLRPREEMLRKKFGFLWYV</sequence>
<evidence type="ECO:0000256" key="3">
    <source>
        <dbReference type="ARBA" id="ARBA00018192"/>
    </source>
</evidence>
<evidence type="ECO:0000256" key="7">
    <source>
        <dbReference type="ARBA" id="ARBA00022792"/>
    </source>
</evidence>
<dbReference type="GO" id="GO:0045271">
    <property type="term" value="C:respiratory chain complex I"/>
    <property type="evidence" value="ECO:0007669"/>
    <property type="project" value="UniProtKB-UniRule"/>
</dbReference>
<keyword evidence="16" id="KW-1185">Reference proteome</keyword>
<evidence type="ECO:0000313" key="15">
    <source>
        <dbReference type="Ensembl" id="ENSCCRP00000083811.2"/>
    </source>
</evidence>
<keyword evidence="7 14" id="KW-0999">Mitochondrion inner membrane</keyword>
<evidence type="ECO:0000256" key="10">
    <source>
        <dbReference type="ARBA" id="ARBA00023128"/>
    </source>
</evidence>
<comment type="function">
    <text evidence="14">Complex I functions in the transfer of electrons from NADH to the respiratory chain. Accessory subunit of the mitochondrial membrane respiratory chain NADH dehydrogenase (Complex I), that is believed not to be involved in catalysis.</text>
</comment>
<evidence type="ECO:0000256" key="8">
    <source>
        <dbReference type="ARBA" id="ARBA00022982"/>
    </source>
</evidence>
<name>A0A8C1EVL9_CYPCA</name>
<dbReference type="Ensembl" id="ENSCCRT00000090990.2">
    <property type="protein sequence ID" value="ENSCCRP00000083811.2"/>
    <property type="gene ID" value="ENSCCRG00000045632.2"/>
</dbReference>
<reference evidence="15" key="1">
    <citation type="submission" date="2025-08" db="UniProtKB">
        <authorList>
            <consortium name="Ensembl"/>
        </authorList>
    </citation>
    <scope>IDENTIFICATION</scope>
</reference>
<evidence type="ECO:0000256" key="9">
    <source>
        <dbReference type="ARBA" id="ARBA00022989"/>
    </source>
</evidence>
<dbReference type="GO" id="GO:0005743">
    <property type="term" value="C:mitochondrial inner membrane"/>
    <property type="evidence" value="ECO:0007669"/>
    <property type="project" value="UniProtKB-SubCell"/>
</dbReference>
<dbReference type="Proteomes" id="UP001108240">
    <property type="component" value="Unplaced"/>
</dbReference>
<evidence type="ECO:0000313" key="16">
    <source>
        <dbReference type="Proteomes" id="UP001108240"/>
    </source>
</evidence>
<keyword evidence="4 14" id="KW-0813">Transport</keyword>
<dbReference type="Pfam" id="PF06212">
    <property type="entry name" value="GRIM-19"/>
    <property type="match status" value="1"/>
</dbReference>
<evidence type="ECO:0000256" key="2">
    <source>
        <dbReference type="ARBA" id="ARBA00007312"/>
    </source>
</evidence>
<dbReference type="InterPro" id="IPR009346">
    <property type="entry name" value="GRIM-19"/>
</dbReference>
<evidence type="ECO:0000256" key="5">
    <source>
        <dbReference type="ARBA" id="ARBA00022660"/>
    </source>
</evidence>
<organism evidence="15 16">
    <name type="scientific">Cyprinus carpio carpio</name>
    <dbReference type="NCBI Taxonomy" id="630221"/>
    <lineage>
        <taxon>Eukaryota</taxon>
        <taxon>Metazoa</taxon>
        <taxon>Chordata</taxon>
        <taxon>Craniata</taxon>
        <taxon>Vertebrata</taxon>
        <taxon>Euteleostomi</taxon>
        <taxon>Actinopterygii</taxon>
        <taxon>Neopterygii</taxon>
        <taxon>Teleostei</taxon>
        <taxon>Ostariophysi</taxon>
        <taxon>Cypriniformes</taxon>
        <taxon>Cyprinidae</taxon>
        <taxon>Cyprininae</taxon>
        <taxon>Cyprinus</taxon>
    </lineage>
</organism>
<accession>A0A8C1EVL9</accession>
<dbReference type="PANTHER" id="PTHR12966">
    <property type="entry name" value="NADH DEHYDROGENASE UBIQUINONE 1 ALPHA SUBCOMPLEX SUBUNIT 13"/>
    <property type="match status" value="1"/>
</dbReference>
<evidence type="ECO:0000256" key="14">
    <source>
        <dbReference type="RuleBase" id="RU368034"/>
    </source>
</evidence>
<evidence type="ECO:0000256" key="13">
    <source>
        <dbReference type="ARBA" id="ARBA00046797"/>
    </source>
</evidence>